<dbReference type="GO" id="GO:0003886">
    <property type="term" value="F:DNA (cytosine-5-)-methyltransferase activity"/>
    <property type="evidence" value="ECO:0007669"/>
    <property type="project" value="UniProtKB-EC"/>
</dbReference>
<keyword evidence="4" id="KW-0949">S-adenosyl-L-methionine</keyword>
<dbReference type="InterPro" id="IPR001525">
    <property type="entry name" value="C5_MeTfrase"/>
</dbReference>
<dbReference type="PRINTS" id="PR00105">
    <property type="entry name" value="C5METTRFRASE"/>
</dbReference>
<name>F7PLU8_9EURY</name>
<dbReference type="GO" id="GO:0032259">
    <property type="term" value="P:methylation"/>
    <property type="evidence" value="ECO:0007669"/>
    <property type="project" value="UniProtKB-KW"/>
</dbReference>
<reference evidence="7 8" key="2">
    <citation type="journal article" date="2013" name="PLoS ONE">
        <title>INDIGO - INtegrated Data Warehouse of MIcrobial GenOmes with Examples from the Red Sea Extremophiles.</title>
        <authorList>
            <person name="Alam I."/>
            <person name="Antunes A."/>
            <person name="Kamau A.A."/>
            <person name="Ba Alawi W."/>
            <person name="Kalkatawi M."/>
            <person name="Stingl U."/>
            <person name="Bajic V.B."/>
        </authorList>
    </citation>
    <scope>NUCLEOTIDE SEQUENCE [LARGE SCALE GENOMIC DNA]</scope>
    <source>
        <strain evidence="7 8">SARL4B</strain>
    </source>
</reference>
<keyword evidence="3 7" id="KW-0808">Transferase</keyword>
<dbReference type="EMBL" id="AFNT02000003">
    <property type="protein sequence ID" value="ERJ07375.1"/>
    <property type="molecule type" value="Genomic_DNA"/>
</dbReference>
<dbReference type="Gene3D" id="3.40.50.150">
    <property type="entry name" value="Vaccinia Virus protein VP39"/>
    <property type="match status" value="1"/>
</dbReference>
<evidence type="ECO:0000256" key="4">
    <source>
        <dbReference type="ARBA" id="ARBA00022691"/>
    </source>
</evidence>
<feature type="region of interest" description="Disordered" evidence="6">
    <location>
        <begin position="181"/>
        <end position="203"/>
    </location>
</feature>
<dbReference type="InterPro" id="IPR029063">
    <property type="entry name" value="SAM-dependent_MTases_sf"/>
</dbReference>
<evidence type="ECO:0000256" key="2">
    <source>
        <dbReference type="ARBA" id="ARBA00022603"/>
    </source>
</evidence>
<gene>
    <name evidence="7" type="ORF">HLRTI_000417</name>
</gene>
<dbReference type="Pfam" id="PF00145">
    <property type="entry name" value="DNA_methylase"/>
    <property type="match status" value="1"/>
</dbReference>
<dbReference type="PROSITE" id="PS51679">
    <property type="entry name" value="SAM_MT_C5"/>
    <property type="match status" value="1"/>
</dbReference>
<dbReference type="EC" id="2.1.1.37" evidence="1"/>
<dbReference type="SUPFAM" id="SSF53335">
    <property type="entry name" value="S-adenosyl-L-methionine-dependent methyltransferases"/>
    <property type="match status" value="1"/>
</dbReference>
<dbReference type="RefSeq" id="WP_008526913.1">
    <property type="nucleotide sequence ID" value="NZ_AFNT02000003.1"/>
</dbReference>
<dbReference type="Gene3D" id="3.90.120.10">
    <property type="entry name" value="DNA Methylase, subunit A, domain 2"/>
    <property type="match status" value="1"/>
</dbReference>
<dbReference type="NCBIfam" id="TIGR00675">
    <property type="entry name" value="dcm"/>
    <property type="match status" value="1"/>
</dbReference>
<evidence type="ECO:0000256" key="5">
    <source>
        <dbReference type="RuleBase" id="RU000416"/>
    </source>
</evidence>
<evidence type="ECO:0000256" key="1">
    <source>
        <dbReference type="ARBA" id="ARBA00011975"/>
    </source>
</evidence>
<dbReference type="Proteomes" id="UP000003861">
    <property type="component" value="Unassembled WGS sequence"/>
</dbReference>
<dbReference type="PROSITE" id="PS00094">
    <property type="entry name" value="C5_MTASE_1"/>
    <property type="match status" value="1"/>
</dbReference>
<dbReference type="PANTHER" id="PTHR10629:SF52">
    <property type="entry name" value="DNA (CYTOSINE-5)-METHYLTRANSFERASE 1"/>
    <property type="match status" value="1"/>
</dbReference>
<evidence type="ECO:0000256" key="6">
    <source>
        <dbReference type="SAM" id="MobiDB-lite"/>
    </source>
</evidence>
<dbReference type="REBASE" id="39321">
    <property type="entry name" value="M.Hti4BORF11845P"/>
</dbReference>
<organism evidence="7 8">
    <name type="scientific">Halorhabdus tiamatea SARL4B</name>
    <dbReference type="NCBI Taxonomy" id="1033806"/>
    <lineage>
        <taxon>Archaea</taxon>
        <taxon>Methanobacteriati</taxon>
        <taxon>Methanobacteriota</taxon>
        <taxon>Stenosarchaea group</taxon>
        <taxon>Halobacteria</taxon>
        <taxon>Halobacteriales</taxon>
        <taxon>Haloarculaceae</taxon>
        <taxon>Halorhabdus</taxon>
    </lineage>
</organism>
<dbReference type="GO" id="GO:0003677">
    <property type="term" value="F:DNA binding"/>
    <property type="evidence" value="ECO:0007669"/>
    <property type="project" value="TreeGrafter"/>
</dbReference>
<protein>
    <recommendedName>
        <fullName evidence="1">DNA (cytosine-5-)-methyltransferase</fullName>
        <ecNumber evidence="1">2.1.1.37</ecNumber>
    </recommendedName>
</protein>
<evidence type="ECO:0000256" key="3">
    <source>
        <dbReference type="ARBA" id="ARBA00022679"/>
    </source>
</evidence>
<accession>F7PLU8</accession>
<comment type="caution">
    <text evidence="7">The sequence shown here is derived from an EMBL/GenBank/DDBJ whole genome shotgun (WGS) entry which is preliminary data.</text>
</comment>
<sequence length="373" mass="41101">MDLTAVDLFSGGGGASLGIHRVDGVELQGAAEINEEVREHYNKNLPVEAADIDLTDDDALNQICSKYGLEPEDIDLVIGCPPCQKYSSLQDTTPPLDDGPKNKLLNVYIDLILKIAPKVVVFENVPGLMSEKNEQYVDDLRYHLRKSNYGFDLKRLCTADYGVPQDRDRVIGIGIQGVSSEEVTLPEPTHAPPEQADSEGKEPYRTVGDAIGDLPPLEAGETHDDLPFNGHRARNHRKNTVEFMKQIPENGGSRTDLPEEDQLECHKNLDNKSSAGNVYGRMTWEEPGPTLTGRCTTPSSGRFVHPEQDRGISPREAARIMTFPDDYDLPDSNGTAERLIGNAVPPDFIATVLSDFLTQHEDLIKESQAQLAD</sequence>
<evidence type="ECO:0000313" key="7">
    <source>
        <dbReference type="EMBL" id="ERJ07375.1"/>
    </source>
</evidence>
<dbReference type="PATRIC" id="fig|1033806.13.peg.355"/>
<dbReference type="InterPro" id="IPR018117">
    <property type="entry name" value="C5_DNA_meth_AS"/>
</dbReference>
<dbReference type="GO" id="GO:0044027">
    <property type="term" value="P:negative regulation of gene expression via chromosomal CpG island methylation"/>
    <property type="evidence" value="ECO:0007669"/>
    <property type="project" value="TreeGrafter"/>
</dbReference>
<dbReference type="InterPro" id="IPR050390">
    <property type="entry name" value="C5-Methyltransferase"/>
</dbReference>
<keyword evidence="2 7" id="KW-0489">Methyltransferase</keyword>
<evidence type="ECO:0000313" key="8">
    <source>
        <dbReference type="Proteomes" id="UP000003861"/>
    </source>
</evidence>
<dbReference type="AlphaFoldDB" id="F7PLU8"/>
<proteinExistence type="inferred from homology"/>
<dbReference type="REBASE" id="39312">
    <property type="entry name" value="M.Hti4BORF13250P"/>
</dbReference>
<reference evidence="7 8" key="1">
    <citation type="journal article" date="2011" name="J. Bacteriol.">
        <title>Genome sequence of Halorhabdus tiamatea, the first archaeon isolated from a deep-sea anoxic brine lake.</title>
        <authorList>
            <person name="Antunes A."/>
            <person name="Alam I."/>
            <person name="Bajic V.B."/>
            <person name="Stingl U."/>
        </authorList>
    </citation>
    <scope>NUCLEOTIDE SEQUENCE [LARGE SCALE GENOMIC DNA]</scope>
    <source>
        <strain evidence="7 8">SARL4B</strain>
    </source>
</reference>
<dbReference type="PANTHER" id="PTHR10629">
    <property type="entry name" value="CYTOSINE-SPECIFIC METHYLTRANSFERASE"/>
    <property type="match status" value="1"/>
</dbReference>
<comment type="similarity">
    <text evidence="5">Belongs to the class I-like SAM-binding methyltransferase superfamily. C5-methyltransferase family.</text>
</comment>